<dbReference type="Gene3D" id="3.40.50.300">
    <property type="entry name" value="P-loop containing nucleotide triphosphate hydrolases"/>
    <property type="match status" value="1"/>
</dbReference>
<dbReference type="InterPro" id="IPR027417">
    <property type="entry name" value="P-loop_NTPase"/>
</dbReference>
<dbReference type="Proteomes" id="UP000608071">
    <property type="component" value="Unassembled WGS sequence"/>
</dbReference>
<dbReference type="RefSeq" id="WP_191797502.1">
    <property type="nucleotide sequence ID" value="NZ_JACSQL010000001.1"/>
</dbReference>
<evidence type="ECO:0000313" key="1">
    <source>
        <dbReference type="EMBL" id="MBD7966715.1"/>
    </source>
</evidence>
<proteinExistence type="predicted"/>
<dbReference type="NCBIfam" id="NF005994">
    <property type="entry name" value="PRK08118.1"/>
    <property type="match status" value="1"/>
</dbReference>
<organism evidence="1 2">
    <name type="scientific">Paenibacillus gallinarum</name>
    <dbReference type="NCBI Taxonomy" id="2762232"/>
    <lineage>
        <taxon>Bacteria</taxon>
        <taxon>Bacillati</taxon>
        <taxon>Bacillota</taxon>
        <taxon>Bacilli</taxon>
        <taxon>Bacillales</taxon>
        <taxon>Paenibacillaceae</taxon>
        <taxon>Paenibacillus</taxon>
    </lineage>
</organism>
<name>A0ABR8ST94_9BACL</name>
<dbReference type="EMBL" id="JACSQL010000001">
    <property type="protein sequence ID" value="MBD7966715.1"/>
    <property type="molecule type" value="Genomic_DNA"/>
</dbReference>
<accession>A0ABR8ST94</accession>
<dbReference type="PANTHER" id="PTHR37816">
    <property type="entry name" value="YALI0E33011P"/>
    <property type="match status" value="1"/>
</dbReference>
<dbReference type="PANTHER" id="PTHR37816:SF3">
    <property type="entry name" value="MODULATES DNA TOPOLOGY"/>
    <property type="match status" value="1"/>
</dbReference>
<dbReference type="InterPro" id="IPR052922">
    <property type="entry name" value="Cytidylate_Kinase-2"/>
</dbReference>
<sequence>MKIMVIGSSGSGKSTFSRELGEILNVPVYHLDLYYWKPGWIETPRTEWDDVNYQLVAKDQWIIDGHYGRTLDIRLQAADVIIFFDISPVITTYRVIKRRVQYHGKTRPDLNEGCPESIDWPFIKYGWNFRKDKRPNILKKLEEYTDKKIIIIKRPGEARRLLNKIRTDGDGTRI</sequence>
<gene>
    <name evidence="1" type="ORF">H9647_01425</name>
</gene>
<comment type="caution">
    <text evidence="1">The sequence shown here is derived from an EMBL/GenBank/DDBJ whole genome shotgun (WGS) entry which is preliminary data.</text>
</comment>
<reference evidence="1 2" key="1">
    <citation type="submission" date="2020-08" db="EMBL/GenBank/DDBJ databases">
        <title>A Genomic Blueprint of the Chicken Gut Microbiome.</title>
        <authorList>
            <person name="Gilroy R."/>
            <person name="Ravi A."/>
            <person name="Getino M."/>
            <person name="Pursley I."/>
            <person name="Horton D.L."/>
            <person name="Alikhan N.-F."/>
            <person name="Baker D."/>
            <person name="Gharbi K."/>
            <person name="Hall N."/>
            <person name="Watson M."/>
            <person name="Adriaenssens E.M."/>
            <person name="Foster-Nyarko E."/>
            <person name="Jarju S."/>
            <person name="Secka A."/>
            <person name="Antonio M."/>
            <person name="Oren A."/>
            <person name="Chaudhuri R."/>
            <person name="La Ragione R.M."/>
            <person name="Hildebrand F."/>
            <person name="Pallen M.J."/>
        </authorList>
    </citation>
    <scope>NUCLEOTIDE SEQUENCE [LARGE SCALE GENOMIC DNA]</scope>
    <source>
        <strain evidence="1 2">Sa2BVA9</strain>
    </source>
</reference>
<keyword evidence="2" id="KW-1185">Reference proteome</keyword>
<evidence type="ECO:0000313" key="2">
    <source>
        <dbReference type="Proteomes" id="UP000608071"/>
    </source>
</evidence>
<protein>
    <submittedName>
        <fullName evidence="1">DNA topology modulation protein</fullName>
    </submittedName>
</protein>
<dbReference type="SUPFAM" id="SSF52540">
    <property type="entry name" value="P-loop containing nucleoside triphosphate hydrolases"/>
    <property type="match status" value="1"/>
</dbReference>